<name>A0A1I2Q8P8_9BACI</name>
<proteinExistence type="predicted"/>
<gene>
    <name evidence="1" type="ORF">SAMN05216353_12851</name>
</gene>
<dbReference type="EMBL" id="FOOG01000028">
    <property type="protein sequence ID" value="SFG22166.1"/>
    <property type="molecule type" value="Genomic_DNA"/>
</dbReference>
<evidence type="ECO:0000313" key="1">
    <source>
        <dbReference type="EMBL" id="SFG22166.1"/>
    </source>
</evidence>
<reference evidence="2" key="1">
    <citation type="submission" date="2016-10" db="EMBL/GenBank/DDBJ databases">
        <authorList>
            <person name="Varghese N."/>
            <person name="Submissions S."/>
        </authorList>
    </citation>
    <scope>NUCLEOTIDE SEQUENCE [LARGE SCALE GENOMIC DNA]</scope>
    <source>
        <strain evidence="2">FP5</strain>
    </source>
</reference>
<protein>
    <submittedName>
        <fullName evidence="1">Uncharacterized protein</fullName>
    </submittedName>
</protein>
<organism evidence="1 2">
    <name type="scientific">Halobacillus alkaliphilus</name>
    <dbReference type="NCBI Taxonomy" id="396056"/>
    <lineage>
        <taxon>Bacteria</taxon>
        <taxon>Bacillati</taxon>
        <taxon>Bacillota</taxon>
        <taxon>Bacilli</taxon>
        <taxon>Bacillales</taxon>
        <taxon>Bacillaceae</taxon>
        <taxon>Halobacillus</taxon>
    </lineage>
</organism>
<keyword evidence="2" id="KW-1185">Reference proteome</keyword>
<dbReference type="RefSeq" id="WP_175477895.1">
    <property type="nucleotide sequence ID" value="NZ_FOOG01000028.1"/>
</dbReference>
<dbReference type="AlphaFoldDB" id="A0A1I2Q8P8"/>
<evidence type="ECO:0000313" key="2">
    <source>
        <dbReference type="Proteomes" id="UP000198897"/>
    </source>
</evidence>
<accession>A0A1I2Q8P8</accession>
<sequence length="50" mass="5719">MLVLEKAQELKLDGLLKDEMINRSLMKVYKSVSQDSSKYIYLIGLKGDNV</sequence>
<dbReference type="Proteomes" id="UP000198897">
    <property type="component" value="Unassembled WGS sequence"/>
</dbReference>